<accession>A0A839MXG2</accession>
<gene>
    <name evidence="3" type="ORF">FHU39_000124</name>
</gene>
<dbReference type="SUPFAM" id="SSF50475">
    <property type="entry name" value="FMN-binding split barrel"/>
    <property type="match status" value="1"/>
</dbReference>
<keyword evidence="4" id="KW-1185">Reference proteome</keyword>
<sequence>MATYVDAATVALRFASTAVDASGAPESRQAEPVTPRSLRDAMGCLATGVCVITTLADGNDVAMTANSVTSVSLEPPLILVCIAKTARFREAIIESGRWGVSILDASSHELSTELARAGRDRAGQLERVLFERGRETGVALISSSVAHLECVTTAVHTAGDHDIVIGAVKSLAQAGAGKHPLLFHRGRYRWLL</sequence>
<comment type="caution">
    <text evidence="3">The sequence shown here is derived from an EMBL/GenBank/DDBJ whole genome shotgun (WGS) entry which is preliminary data.</text>
</comment>
<dbReference type="Gene3D" id="2.30.110.10">
    <property type="entry name" value="Electron Transport, Fmn-binding Protein, Chain A"/>
    <property type="match status" value="1"/>
</dbReference>
<dbReference type="AlphaFoldDB" id="A0A839MXG2"/>
<dbReference type="Proteomes" id="UP000559182">
    <property type="component" value="Unassembled WGS sequence"/>
</dbReference>
<dbReference type="RefSeq" id="WP_343065676.1">
    <property type="nucleotide sequence ID" value="NZ_JACHVQ010000001.1"/>
</dbReference>
<dbReference type="InterPro" id="IPR002563">
    <property type="entry name" value="Flavin_Rdtase-like_dom"/>
</dbReference>
<dbReference type="InterPro" id="IPR012349">
    <property type="entry name" value="Split_barrel_FMN-bd"/>
</dbReference>
<proteinExistence type="predicted"/>
<name>A0A839MXG2_9MICO</name>
<dbReference type="InterPro" id="IPR050268">
    <property type="entry name" value="NADH-dep_flavin_reductase"/>
</dbReference>
<dbReference type="GO" id="GO:0042602">
    <property type="term" value="F:riboflavin reductase (NADPH) activity"/>
    <property type="evidence" value="ECO:0007669"/>
    <property type="project" value="TreeGrafter"/>
</dbReference>
<evidence type="ECO:0000259" key="2">
    <source>
        <dbReference type="SMART" id="SM00903"/>
    </source>
</evidence>
<dbReference type="Pfam" id="PF01613">
    <property type="entry name" value="Flavin_Reduct"/>
    <property type="match status" value="1"/>
</dbReference>
<protein>
    <submittedName>
        <fullName evidence="3">Flavin reductase (DIM6/NTAB) family NADH-FMN oxidoreductase RutF</fullName>
    </submittedName>
</protein>
<dbReference type="SMART" id="SM00903">
    <property type="entry name" value="Flavin_Reduct"/>
    <property type="match status" value="1"/>
</dbReference>
<evidence type="ECO:0000313" key="4">
    <source>
        <dbReference type="Proteomes" id="UP000559182"/>
    </source>
</evidence>
<dbReference type="PANTHER" id="PTHR30466:SF1">
    <property type="entry name" value="FMN REDUCTASE (NADH) RUTF"/>
    <property type="match status" value="1"/>
</dbReference>
<organism evidence="3 4">
    <name type="scientific">Flexivirga oryzae</name>
    <dbReference type="NCBI Taxonomy" id="1794944"/>
    <lineage>
        <taxon>Bacteria</taxon>
        <taxon>Bacillati</taxon>
        <taxon>Actinomycetota</taxon>
        <taxon>Actinomycetes</taxon>
        <taxon>Micrococcales</taxon>
        <taxon>Dermacoccaceae</taxon>
        <taxon>Flexivirga</taxon>
    </lineage>
</organism>
<keyword evidence="1" id="KW-0560">Oxidoreductase</keyword>
<dbReference type="EMBL" id="JACHVQ010000001">
    <property type="protein sequence ID" value="MBB2890140.1"/>
    <property type="molecule type" value="Genomic_DNA"/>
</dbReference>
<reference evidence="3 4" key="1">
    <citation type="submission" date="2020-08" db="EMBL/GenBank/DDBJ databases">
        <title>Sequencing the genomes of 1000 actinobacteria strains.</title>
        <authorList>
            <person name="Klenk H.-P."/>
        </authorList>
    </citation>
    <scope>NUCLEOTIDE SEQUENCE [LARGE SCALE GENOMIC DNA]</scope>
    <source>
        <strain evidence="3 4">DSM 105369</strain>
    </source>
</reference>
<evidence type="ECO:0000256" key="1">
    <source>
        <dbReference type="ARBA" id="ARBA00023002"/>
    </source>
</evidence>
<feature type="domain" description="Flavin reductase like" evidence="2">
    <location>
        <begin position="42"/>
        <end position="190"/>
    </location>
</feature>
<evidence type="ECO:0000313" key="3">
    <source>
        <dbReference type="EMBL" id="MBB2890140.1"/>
    </source>
</evidence>
<dbReference type="PANTHER" id="PTHR30466">
    <property type="entry name" value="FLAVIN REDUCTASE"/>
    <property type="match status" value="1"/>
</dbReference>
<dbReference type="GO" id="GO:0010181">
    <property type="term" value="F:FMN binding"/>
    <property type="evidence" value="ECO:0007669"/>
    <property type="project" value="InterPro"/>
</dbReference>